<dbReference type="PRINTS" id="PR00173">
    <property type="entry name" value="EDTRNSPORT"/>
</dbReference>
<gene>
    <name evidence="7" type="ORF">POT9AD_3665</name>
</gene>
<dbReference type="PANTHER" id="PTHR42865">
    <property type="entry name" value="PROTON/GLUTAMATE-ASPARTATE SYMPORTER"/>
    <property type="match status" value="1"/>
</dbReference>
<evidence type="ECO:0000256" key="3">
    <source>
        <dbReference type="ARBA" id="ARBA00022519"/>
    </source>
</evidence>
<dbReference type="AlphaFoldDB" id="A0A653B8D7"/>
<keyword evidence="5" id="KW-1133">Transmembrane helix</keyword>
<evidence type="ECO:0000256" key="1">
    <source>
        <dbReference type="ARBA" id="ARBA00004141"/>
    </source>
</evidence>
<dbReference type="GO" id="GO:0015138">
    <property type="term" value="F:fumarate transmembrane transporter activity"/>
    <property type="evidence" value="ECO:0007669"/>
    <property type="project" value="TreeGrafter"/>
</dbReference>
<dbReference type="GO" id="GO:0070778">
    <property type="term" value="P:L-aspartate transmembrane transport"/>
    <property type="evidence" value="ECO:0007669"/>
    <property type="project" value="TreeGrafter"/>
</dbReference>
<keyword evidence="3" id="KW-1003">Cell membrane</keyword>
<evidence type="ECO:0000256" key="4">
    <source>
        <dbReference type="ARBA" id="ARBA00022692"/>
    </source>
</evidence>
<evidence type="ECO:0000256" key="5">
    <source>
        <dbReference type="ARBA" id="ARBA00022989"/>
    </source>
</evidence>
<evidence type="ECO:0000256" key="6">
    <source>
        <dbReference type="ARBA" id="ARBA00023136"/>
    </source>
</evidence>
<dbReference type="Pfam" id="PF00375">
    <property type="entry name" value="SDF"/>
    <property type="match status" value="1"/>
</dbReference>
<dbReference type="InterPro" id="IPR001991">
    <property type="entry name" value="Na-dicarboxylate_symporter"/>
</dbReference>
<keyword evidence="2" id="KW-0813">Transport</keyword>
<keyword evidence="6" id="KW-0472">Membrane</keyword>
<organism evidence="7">
    <name type="scientific">Ectopseudomonas oleovorans</name>
    <name type="common">Pseudomonas oleovorans</name>
    <dbReference type="NCBI Taxonomy" id="301"/>
    <lineage>
        <taxon>Bacteria</taxon>
        <taxon>Pseudomonadati</taxon>
        <taxon>Pseudomonadota</taxon>
        <taxon>Gammaproteobacteria</taxon>
        <taxon>Pseudomonadales</taxon>
        <taxon>Pseudomonadaceae</taxon>
        <taxon>Ectopseudomonas</taxon>
    </lineage>
</organism>
<dbReference type="GO" id="GO:0015366">
    <property type="term" value="F:malate:proton symporter activity"/>
    <property type="evidence" value="ECO:0007669"/>
    <property type="project" value="TreeGrafter"/>
</dbReference>
<dbReference type="InterPro" id="IPR036458">
    <property type="entry name" value="Na:dicarbo_symporter_sf"/>
</dbReference>
<evidence type="ECO:0000313" key="7">
    <source>
        <dbReference type="EMBL" id="VDN64640.1"/>
    </source>
</evidence>
<dbReference type="OrthoDB" id="7029339at2"/>
<dbReference type="SUPFAM" id="SSF118215">
    <property type="entry name" value="Proton glutamate symport protein"/>
    <property type="match status" value="1"/>
</dbReference>
<dbReference type="GO" id="GO:0015141">
    <property type="term" value="F:succinate transmembrane transporter activity"/>
    <property type="evidence" value="ECO:0007669"/>
    <property type="project" value="TreeGrafter"/>
</dbReference>
<reference evidence="7" key="1">
    <citation type="submission" date="2018-11" db="EMBL/GenBank/DDBJ databases">
        <authorList>
            <consortium name="Genoscope - CEA"/>
            <person name="William W."/>
        </authorList>
    </citation>
    <scope>NUCLEOTIDE SEQUENCE [LARGE SCALE GENOMIC DNA]</scope>
    <source>
        <strain evidence="7">T9AD</strain>
    </source>
</reference>
<accession>A0A653B8D7</accession>
<keyword evidence="3" id="KW-0997">Cell inner membrane</keyword>
<evidence type="ECO:0000256" key="2">
    <source>
        <dbReference type="ARBA" id="ARBA00022448"/>
    </source>
</evidence>
<proteinExistence type="predicted"/>
<sequence length="416" mass="43993">MIHRLARSAIAQLLMAVLLGGILGVCDPALAIQMKPLSELFLGIIAWVTPPVMFTLLCSSVARLVGHPGSATLALKTLGYWQLMSMLSLSCGILLALLLQPGSSGVSLSPTAADNQTGTDVIAQLPALVLQTLEQSLILKVLLAALVCGYLLGLSGRAGTPLQRYLDQGVSLIFGLMRGIVRFAPLAAFAAIAFTIGKYGMTAAIPLLKFIATLYLASLLYVALVLGLALRLLGLRLWRLILHVKEELLLVAATGSSVAALPKLLEKLETAGCSSHVARLLLTGGYSFNLNGSNLYLSVAMMFLAQMAGTDLSAQQLLLLLFVSLFTSLGATSVAGSAFVILTATLSALQFAPLELLGVLIGVERLMKCRSLTNVLGNCVACLFISKCHGALNVEQARCVLGRHRQQRSALTLNEK</sequence>
<keyword evidence="4" id="KW-0812">Transmembrane</keyword>
<dbReference type="PANTHER" id="PTHR42865:SF1">
    <property type="entry name" value="AEROBIC C4-DICARBOXYLATE TRANSPORT PROTEIN"/>
    <property type="match status" value="1"/>
</dbReference>
<name>A0A653B8D7_ECTOL</name>
<protein>
    <submittedName>
        <fullName evidence="7">Sodium:dicarboxylate symporter (Modular protein)</fullName>
    </submittedName>
</protein>
<dbReference type="Gene3D" id="1.10.3860.10">
    <property type="entry name" value="Sodium:dicarboxylate symporter"/>
    <property type="match status" value="1"/>
</dbReference>
<comment type="subcellular location">
    <subcellularLocation>
        <location evidence="1">Membrane</location>
        <topology evidence="1">Multi-pass membrane protein</topology>
    </subcellularLocation>
</comment>
<dbReference type="EMBL" id="LR130779">
    <property type="protein sequence ID" value="VDN64640.1"/>
    <property type="molecule type" value="Genomic_DNA"/>
</dbReference>
<dbReference type="GO" id="GO:0005886">
    <property type="term" value="C:plasma membrane"/>
    <property type="evidence" value="ECO:0007669"/>
    <property type="project" value="TreeGrafter"/>
</dbReference>